<gene>
    <name evidence="1" type="ORF">C176_21276</name>
</gene>
<dbReference type="Proteomes" id="UP000019062">
    <property type="component" value="Unassembled WGS sequence"/>
</dbReference>
<dbReference type="InterPro" id="IPR056510">
    <property type="entry name" value="WapI"/>
</dbReference>
<dbReference type="PATRIC" id="fig|1227360.4.peg.4333"/>
<sequence length="149" mass="17299">MYAFELKGKQGFIRIELNEVFGFPKETSYLGGYDVKGKIQIKSGNYYVKDAELWFSTGQIYEFYKQLLKCYEELEGIINFPNTDSSELKLVLEFTGLGKFKIQGIFQEYLSVENFLEFEFESEQSYLISTLAELKEIVDYYGGNEGLII</sequence>
<reference evidence="1 2" key="1">
    <citation type="journal article" date="2014" name="BMC Genomics">
        <title>Genomic comparison of sporeforming bacilli isolated from milk.</title>
        <authorList>
            <person name="Moreno Switt A.I."/>
            <person name="Andrus A.D."/>
            <person name="Ranieri M.L."/>
            <person name="Orsi R.H."/>
            <person name="Ivy R."/>
            <person name="den Bakker H.C."/>
            <person name="Martin N.H."/>
            <person name="Wiedmann M."/>
            <person name="Boor K.J."/>
        </authorList>
    </citation>
    <scope>NUCLEOTIDE SEQUENCE [LARGE SCALE GENOMIC DNA]</scope>
    <source>
        <strain evidence="1 2">FSL R5-213</strain>
    </source>
</reference>
<proteinExistence type="predicted"/>
<evidence type="ECO:0000313" key="2">
    <source>
        <dbReference type="Proteomes" id="UP000019062"/>
    </source>
</evidence>
<organism evidence="1 2">
    <name type="scientific">Viridibacillus arenosi FSL R5-213</name>
    <dbReference type="NCBI Taxonomy" id="1227360"/>
    <lineage>
        <taxon>Bacteria</taxon>
        <taxon>Bacillati</taxon>
        <taxon>Bacillota</taxon>
        <taxon>Bacilli</taxon>
        <taxon>Bacillales</taxon>
        <taxon>Caryophanaceae</taxon>
        <taxon>Viridibacillus</taxon>
    </lineage>
</organism>
<protein>
    <submittedName>
        <fullName evidence="1">Uncharacterized protein</fullName>
    </submittedName>
</protein>
<name>W4EL40_9BACL</name>
<dbReference type="EMBL" id="ASQA01000044">
    <property type="protein sequence ID" value="ETT80732.1"/>
    <property type="molecule type" value="Genomic_DNA"/>
</dbReference>
<dbReference type="eggNOG" id="ENOG50333JV">
    <property type="taxonomic scope" value="Bacteria"/>
</dbReference>
<accession>W4EL40</accession>
<comment type="caution">
    <text evidence="1">The sequence shown here is derived from an EMBL/GenBank/DDBJ whole genome shotgun (WGS) entry which is preliminary data.</text>
</comment>
<dbReference type="AlphaFoldDB" id="W4EL40"/>
<dbReference type="RefSeq" id="WP_038191252.1">
    <property type="nucleotide sequence ID" value="NZ_ASQA01000044.1"/>
</dbReference>
<keyword evidence="2" id="KW-1185">Reference proteome</keyword>
<evidence type="ECO:0000313" key="1">
    <source>
        <dbReference type="EMBL" id="ETT80732.1"/>
    </source>
</evidence>
<dbReference type="Pfam" id="PF24716">
    <property type="entry name" value="WapI"/>
    <property type="match status" value="1"/>
</dbReference>